<dbReference type="InterPro" id="IPR000999">
    <property type="entry name" value="RNase_III_dom"/>
</dbReference>
<reference evidence="25" key="1">
    <citation type="journal article" date="2016" name="Proc. Natl. Acad. Sci. U.S.A.">
        <title>Chromosome-level assembly of Arabidopsis thaliana Ler reveals the extent of translocation and inversion polymorphisms.</title>
        <authorList>
            <person name="Zapata L."/>
            <person name="Ding J."/>
            <person name="Willing E.M."/>
            <person name="Hartwig B."/>
            <person name="Bezdan D."/>
            <person name="Jiao W.B."/>
            <person name="Patel V."/>
            <person name="Velikkakam James G."/>
            <person name="Koornneef M."/>
            <person name="Ossowski S."/>
            <person name="Schneeberger K."/>
        </authorList>
    </citation>
    <scope>NUCLEOTIDE SEQUENCE [LARGE SCALE GENOMIC DNA]</scope>
    <source>
        <strain evidence="25">cv. Landsberg erecta</strain>
    </source>
</reference>
<dbReference type="InterPro" id="IPR005034">
    <property type="entry name" value="Dicer_dimerisation"/>
</dbReference>
<comment type="caution">
    <text evidence="24">The sequence shown here is derived from an EMBL/GenBank/DDBJ whole genome shotgun (WGS) entry which is preliminary data.</text>
</comment>
<evidence type="ECO:0000256" key="4">
    <source>
        <dbReference type="ARBA" id="ARBA00022722"/>
    </source>
</evidence>
<dbReference type="PROSITE" id="PS50821">
    <property type="entry name" value="PAZ"/>
    <property type="match status" value="1"/>
</dbReference>
<dbReference type="Gene3D" id="1.10.1520.10">
    <property type="entry name" value="Ribonuclease III domain"/>
    <property type="match status" value="2"/>
</dbReference>
<protein>
    <submittedName>
        <fullName evidence="24">DCL4</fullName>
    </submittedName>
</protein>
<dbReference type="FunFam" id="1.10.1520.10:FF:000004">
    <property type="entry name" value="Endoribonuclease dicer-like 1"/>
    <property type="match status" value="1"/>
</dbReference>
<dbReference type="SUPFAM" id="SSF52540">
    <property type="entry name" value="P-loop containing nucleoside triphosphate hydrolases"/>
    <property type="match status" value="1"/>
</dbReference>
<keyword evidence="8" id="KW-0255">Endonuclease</keyword>
<keyword evidence="13 17" id="KW-0694">RNA-binding</keyword>
<gene>
    <name evidence="24" type="ordered locus">AXX17_At5g20300</name>
</gene>
<keyword evidence="6" id="KW-0677">Repeat</keyword>
<dbReference type="InterPro" id="IPR027417">
    <property type="entry name" value="P-loop_NTPase"/>
</dbReference>
<evidence type="ECO:0000259" key="19">
    <source>
        <dbReference type="PROSITE" id="PS50142"/>
    </source>
</evidence>
<dbReference type="CDD" id="cd19869">
    <property type="entry name" value="DSRM_DCL_plant"/>
    <property type="match status" value="1"/>
</dbReference>
<evidence type="ECO:0000259" key="22">
    <source>
        <dbReference type="PROSITE" id="PS51194"/>
    </source>
</evidence>
<dbReference type="Gene3D" id="2.170.260.10">
    <property type="entry name" value="paz domain"/>
    <property type="match status" value="1"/>
</dbReference>
<dbReference type="CDD" id="cd18034">
    <property type="entry name" value="DEXHc_dicer"/>
    <property type="match status" value="1"/>
</dbReference>
<dbReference type="GO" id="GO:0004525">
    <property type="term" value="F:ribonuclease III activity"/>
    <property type="evidence" value="ECO:0007669"/>
    <property type="project" value="InterPro"/>
</dbReference>
<evidence type="ECO:0000313" key="25">
    <source>
        <dbReference type="Proteomes" id="UP000078284"/>
    </source>
</evidence>
<evidence type="ECO:0000256" key="12">
    <source>
        <dbReference type="ARBA" id="ARBA00022842"/>
    </source>
</evidence>
<feature type="compositionally biased region" description="Low complexity" evidence="18">
    <location>
        <begin position="89"/>
        <end position="105"/>
    </location>
</feature>
<evidence type="ECO:0000259" key="20">
    <source>
        <dbReference type="PROSITE" id="PS50821"/>
    </source>
</evidence>
<evidence type="ECO:0000256" key="5">
    <source>
        <dbReference type="ARBA" id="ARBA00022723"/>
    </source>
</evidence>
<dbReference type="InterPro" id="IPR036389">
    <property type="entry name" value="RNase_III_sf"/>
</dbReference>
<dbReference type="Pfam" id="PF00270">
    <property type="entry name" value="DEAD"/>
    <property type="match status" value="1"/>
</dbReference>
<evidence type="ECO:0000256" key="18">
    <source>
        <dbReference type="SAM" id="MobiDB-lite"/>
    </source>
</evidence>
<accession>A0A178UAJ2</accession>
<dbReference type="Pfam" id="PF03368">
    <property type="entry name" value="Dicer_dimer"/>
    <property type="match status" value="1"/>
</dbReference>
<keyword evidence="5" id="KW-0479">Metal-binding</keyword>
<evidence type="ECO:0000256" key="1">
    <source>
        <dbReference type="ARBA" id="ARBA00001936"/>
    </source>
</evidence>
<dbReference type="PROSITE" id="PS50142">
    <property type="entry name" value="RNASE_3_2"/>
    <property type="match status" value="2"/>
</dbReference>
<keyword evidence="11" id="KW-0067">ATP-binding</keyword>
<evidence type="ECO:0000256" key="8">
    <source>
        <dbReference type="ARBA" id="ARBA00022759"/>
    </source>
</evidence>
<comment type="subcellular location">
    <subcellularLocation>
        <location evidence="3">Nucleus</location>
    </subcellularLocation>
</comment>
<dbReference type="FunFam" id="3.30.160.380:FF:000001">
    <property type="entry name" value="Endoribonuclease dicer-like 1"/>
    <property type="match status" value="1"/>
</dbReference>
<dbReference type="PROSITE" id="PS51327">
    <property type="entry name" value="DICER_DSRBF"/>
    <property type="match status" value="1"/>
</dbReference>
<feature type="compositionally biased region" description="Basic and acidic residues" evidence="18">
    <location>
        <begin position="17"/>
        <end position="31"/>
    </location>
</feature>
<feature type="domain" description="PAZ" evidence="20">
    <location>
        <begin position="932"/>
        <end position="1054"/>
    </location>
</feature>
<dbReference type="InterPro" id="IPR014001">
    <property type="entry name" value="Helicase_ATP-bd"/>
</dbReference>
<evidence type="ECO:0000256" key="14">
    <source>
        <dbReference type="ARBA" id="ARBA00023158"/>
    </source>
</evidence>
<dbReference type="InterPro" id="IPR011545">
    <property type="entry name" value="DEAD/DEAH_box_helicase_dom"/>
</dbReference>
<evidence type="ECO:0000256" key="3">
    <source>
        <dbReference type="ARBA" id="ARBA00004123"/>
    </source>
</evidence>
<comment type="cofactor">
    <cofactor evidence="1">
        <name>Mn(2+)</name>
        <dbReference type="ChEBI" id="CHEBI:29035"/>
    </cofactor>
</comment>
<dbReference type="EMBL" id="LUHQ01000005">
    <property type="protein sequence ID" value="OAO90122.1"/>
    <property type="molecule type" value="Genomic_DNA"/>
</dbReference>
<dbReference type="FunFam" id="3.40.50.300:FF:000420">
    <property type="entry name" value="Endoribonuclease dicer-like 1"/>
    <property type="match status" value="1"/>
</dbReference>
<keyword evidence="7" id="KW-0547">Nucleotide-binding</keyword>
<feature type="domain" description="RNase III" evidence="19">
    <location>
        <begin position="1113"/>
        <end position="1251"/>
    </location>
</feature>
<dbReference type="SMART" id="SM00949">
    <property type="entry name" value="PAZ"/>
    <property type="match status" value="1"/>
</dbReference>
<dbReference type="GO" id="GO:0010267">
    <property type="term" value="P:ta-siRNA processing"/>
    <property type="evidence" value="ECO:0007669"/>
    <property type="project" value="UniProtKB-ARBA"/>
</dbReference>
<dbReference type="SMART" id="SM00490">
    <property type="entry name" value="HELICc"/>
    <property type="match status" value="1"/>
</dbReference>
<evidence type="ECO:0000256" key="7">
    <source>
        <dbReference type="ARBA" id="ARBA00022741"/>
    </source>
</evidence>
<feature type="region of interest" description="Disordered" evidence="18">
    <location>
        <begin position="1"/>
        <end position="52"/>
    </location>
</feature>
<feature type="region of interest" description="Disordered" evidence="18">
    <location>
        <begin position="89"/>
        <end position="120"/>
    </location>
</feature>
<dbReference type="PROSITE" id="PS00517">
    <property type="entry name" value="RNASE_3_1"/>
    <property type="match status" value="1"/>
</dbReference>
<dbReference type="SMART" id="SM00487">
    <property type="entry name" value="DEXDc"/>
    <property type="match status" value="1"/>
</dbReference>
<dbReference type="InterPro" id="IPR038248">
    <property type="entry name" value="Dicer_dimer_sf"/>
</dbReference>
<evidence type="ECO:0000256" key="16">
    <source>
        <dbReference type="ARBA" id="ARBA00035116"/>
    </source>
</evidence>
<dbReference type="Pfam" id="PF00636">
    <property type="entry name" value="Ribonuclease_3"/>
    <property type="match status" value="2"/>
</dbReference>
<dbReference type="GO" id="GO:0046872">
    <property type="term" value="F:metal ion binding"/>
    <property type="evidence" value="ECO:0007669"/>
    <property type="project" value="UniProtKB-KW"/>
</dbReference>
<dbReference type="PANTHER" id="PTHR14950:SF15">
    <property type="entry name" value="DICER-LIKE PROTEIN 4"/>
    <property type="match status" value="1"/>
</dbReference>
<sequence length="1702" mass="191351">MRDEVDLSLTIPSKLLGKRDREQKNCEEEKNKNKKAKKQQKDPILLHTSAATHKFLPPPLTMPYSEIGDDLRSLDFDHADVSSDLHLTSSSSVSSFSSSSSSLFSAAGTDDPSPKMEKDPRKIARRYQVELCKKATEENVIVYLGTGCGKTHIAVMLIYELGHLVLSPKKSVCIFLAPTVALVEQQAKVIADSVNFKVAIHCGGKRIVKSHSEWEREIAANEVLVMTPQILLHNLQHCFIKMECISLLIFDECHHAQQQSNHPYAEIMKVFYKSESLQRPRIFGMTASPVVGKGSFQSENLSKSINSLENLLNAKVYSVESNVQLDGFVSSPLVKVYYYRSALSDASQSTIRYENVLEDIKQRCLASLKLLIDTHQTQTLLSMKRLLKRTHDNLIYTLVNLGLWGAIQAAKIQLNSDHNVQDEPVGKNPKSKICDTYLSMAAEALSSGVAKDENASDLLSLAALKEPLFSRKLVQLIKILSVFRLEPHMKCIIFVNRIVTARTLSCILNNLELLRSWKSDFLVGLSSGLKSMSRRSMETILKRFQSKELNLLVATKVGEEGLDIQTCCLVIRYDLPETVTSFIQSRGRARMPQSEYAFLVDSGNEKEMDLIENFKVNEDRMNLEITYRSSEETCPRLDEELYKVHETGACISGGSSISLLYKYCSRLPHDEFFQPKPEFQFKPVDEFGGTICRITLPANAPISEIESSLLPSTEAAKKDACLKAVHELHNLGVLNDFLLPDSKDEIEDELSDDEFDFDNIKGEGCSRGDLYEMRVPVLFKQKWDPSTSCVNLHSYYIMFVPHPADRIYKKFGFFMKSPLPVEAETMDIDLHLAHQRSVSVKIFPSGVTEFDNDEIRLAELFQEIALKVLFERGELIPDFVPLELQDSSRTSKSTFYLLLPLCLHDGESVISVDWVTIRNCLSSPIFKTPSVLVEDIFPPSGSHLKLANGCWNIDDVKNSLVFTTYSKQFYFVADICHGRNGFSPVKESSTKSHVESIYKLYGVELKHPAQPLLRVKPLCHVRNLLHNRMQTNLEPQELDEYFIEIPPELSHLKIKGLSKDIGSSLSLLPSIMHRMENLLVAIELKHVLSASIPEIAEVSGHRVLEALTTEKCHERLSLERLEVLGDAFLKFAVSRHLFLHHDSLDEGELTWRRSNVVNNSNLCRLAIKKNLQVYIRDQALDPTQFFAFGHPCRVTCDEVASKEVHSLNRDLGILESNTGEIRCSKGHHWLYKKTIADVVEALVGAFLVDSGFKGAVKFLKWIGVNVDFESLQVQDACIASRRYLPLTTRNNLETLENQLDYKFLHKGLLVQAFIHPSYNRHGGGCYQRLEFLGDAVLDYLMTSYFFTVFPKLKPGQLTDLRSLSVNNEALANVAVSFSLKRFLFCESIYLHEVIEDYTNFLASSPLASGQSEGPRCPKVLGDLVESCLGALFLDCGFNLNHVWTMMLSFLDPVKNLSNLQISPIKELIELCQSYKWDREISATKKDGAFTVELKVTKNGCCLTVSATGRNKREGTKKAAQLMITNLKAHENITTSHPLEDVLKNCIRNEAKLIGYNEDPIDVVDLVGLDVENLNILETFGGNSERSSSYVIRRGLPQAPSKTEDRLPQKAIIKAGGPSSKTAKSLLHETCVANCWKPPHFECCEEEGPGHLKSFVYKVILEVEDAPNMTLECYGEARVTKKGAAEHAAQAAIWCLKHSGFLC</sequence>
<dbReference type="SUPFAM" id="SSF54768">
    <property type="entry name" value="dsRNA-binding domain-like"/>
    <property type="match status" value="2"/>
</dbReference>
<keyword evidence="9" id="KW-0378">Hydrolase</keyword>
<evidence type="ECO:0000256" key="11">
    <source>
        <dbReference type="ARBA" id="ARBA00022840"/>
    </source>
</evidence>
<dbReference type="InterPro" id="IPR003100">
    <property type="entry name" value="PAZ_dom"/>
</dbReference>
<dbReference type="PROSITE" id="PS51192">
    <property type="entry name" value="HELICASE_ATP_BIND_1"/>
    <property type="match status" value="1"/>
</dbReference>
<dbReference type="PANTHER" id="PTHR14950">
    <property type="entry name" value="DICER-RELATED"/>
    <property type="match status" value="1"/>
</dbReference>
<dbReference type="Gene3D" id="3.30.160.20">
    <property type="match status" value="2"/>
</dbReference>
<feature type="domain" description="Dicer dsRNA-binding fold" evidence="23">
    <location>
        <begin position="656"/>
        <end position="748"/>
    </location>
</feature>
<feature type="domain" description="Helicase C-terminal" evidence="22">
    <location>
        <begin position="475"/>
        <end position="629"/>
    </location>
</feature>
<comment type="cofactor">
    <cofactor evidence="2">
        <name>Mg(2+)</name>
        <dbReference type="ChEBI" id="CHEBI:18420"/>
    </cofactor>
</comment>
<dbReference type="Pfam" id="PF00271">
    <property type="entry name" value="Helicase_C"/>
    <property type="match status" value="1"/>
</dbReference>
<dbReference type="GO" id="GO:0005634">
    <property type="term" value="C:nucleus"/>
    <property type="evidence" value="ECO:0007669"/>
    <property type="project" value="UniProtKB-SubCell"/>
</dbReference>
<dbReference type="CD-CODE" id="A9BEEE91">
    <property type="entry name" value="Sirna body"/>
</dbReference>
<evidence type="ECO:0000259" key="23">
    <source>
        <dbReference type="PROSITE" id="PS51327"/>
    </source>
</evidence>
<dbReference type="PROSITE" id="PS51194">
    <property type="entry name" value="HELICASE_CTER"/>
    <property type="match status" value="1"/>
</dbReference>
<dbReference type="CDD" id="cd00593">
    <property type="entry name" value="RIBOc"/>
    <property type="match status" value="2"/>
</dbReference>
<evidence type="ECO:0000256" key="17">
    <source>
        <dbReference type="PROSITE-ProRule" id="PRU00657"/>
    </source>
</evidence>
<dbReference type="Pfam" id="PF14709">
    <property type="entry name" value="DND1_DSRM"/>
    <property type="match status" value="1"/>
</dbReference>
<evidence type="ECO:0000313" key="24">
    <source>
        <dbReference type="EMBL" id="OAO90122.1"/>
    </source>
</evidence>
<keyword evidence="4" id="KW-0540">Nuclease</keyword>
<dbReference type="Gene3D" id="3.40.50.300">
    <property type="entry name" value="P-loop containing nucleotide triphosphate hydrolases"/>
    <property type="match status" value="2"/>
</dbReference>
<dbReference type="CDD" id="cd18802">
    <property type="entry name" value="SF2_C_dicer"/>
    <property type="match status" value="1"/>
</dbReference>
<dbReference type="Proteomes" id="UP000078284">
    <property type="component" value="Chromosome 5"/>
</dbReference>
<keyword evidence="12" id="KW-0460">Magnesium</keyword>
<evidence type="ECO:0000256" key="9">
    <source>
        <dbReference type="ARBA" id="ARBA00022801"/>
    </source>
</evidence>
<evidence type="ECO:0000256" key="13">
    <source>
        <dbReference type="ARBA" id="ARBA00022884"/>
    </source>
</evidence>
<feature type="domain" description="RNase III" evidence="19">
    <location>
        <begin position="1292"/>
        <end position="1436"/>
    </location>
</feature>
<dbReference type="FunFam" id="3.30.160.20:FF:000113">
    <property type="entry name" value="Dicer-like 4"/>
    <property type="match status" value="1"/>
</dbReference>
<dbReference type="Gene3D" id="3.30.160.380">
    <property type="entry name" value="Dicer dimerisation domain"/>
    <property type="match status" value="1"/>
</dbReference>
<evidence type="ECO:0000259" key="21">
    <source>
        <dbReference type="PROSITE" id="PS51192"/>
    </source>
</evidence>
<keyword evidence="15" id="KW-0539">Nucleus</keyword>
<evidence type="ECO:0000256" key="15">
    <source>
        <dbReference type="ARBA" id="ARBA00023242"/>
    </source>
</evidence>
<dbReference type="GO" id="GO:0005524">
    <property type="term" value="F:ATP binding"/>
    <property type="evidence" value="ECO:0007669"/>
    <property type="project" value="UniProtKB-KW"/>
</dbReference>
<dbReference type="InterPro" id="IPR014720">
    <property type="entry name" value="dsRBD_dom"/>
</dbReference>
<dbReference type="GO" id="GO:0003723">
    <property type="term" value="F:RNA binding"/>
    <property type="evidence" value="ECO:0007669"/>
    <property type="project" value="UniProtKB-UniRule"/>
</dbReference>
<name>A0A178UAJ2_ARATH</name>
<dbReference type="FunFam" id="3.40.50.300:FF:000705">
    <property type="entry name" value="Endoribonuclease dicer-like protein"/>
    <property type="match status" value="1"/>
</dbReference>
<proteinExistence type="inferred from homology"/>
<dbReference type="SMART" id="SM00358">
    <property type="entry name" value="DSRM"/>
    <property type="match status" value="2"/>
</dbReference>
<keyword evidence="10" id="KW-0347">Helicase</keyword>
<dbReference type="SUPFAM" id="SSF69065">
    <property type="entry name" value="RNase III domain-like"/>
    <property type="match status" value="2"/>
</dbReference>
<organism evidence="24 25">
    <name type="scientific">Arabidopsis thaliana</name>
    <name type="common">Mouse-ear cress</name>
    <dbReference type="NCBI Taxonomy" id="3702"/>
    <lineage>
        <taxon>Eukaryota</taxon>
        <taxon>Viridiplantae</taxon>
        <taxon>Streptophyta</taxon>
        <taxon>Embryophyta</taxon>
        <taxon>Tracheophyta</taxon>
        <taxon>Spermatophyta</taxon>
        <taxon>Magnoliopsida</taxon>
        <taxon>eudicotyledons</taxon>
        <taxon>Gunneridae</taxon>
        <taxon>Pentapetalae</taxon>
        <taxon>rosids</taxon>
        <taxon>malvids</taxon>
        <taxon>Brassicales</taxon>
        <taxon>Brassicaceae</taxon>
        <taxon>Camelineae</taxon>
        <taxon>Arabidopsis</taxon>
    </lineage>
</organism>
<evidence type="ECO:0000256" key="6">
    <source>
        <dbReference type="ARBA" id="ARBA00022737"/>
    </source>
</evidence>
<dbReference type="SMART" id="SM00535">
    <property type="entry name" value="RIBOc"/>
    <property type="match status" value="2"/>
</dbReference>
<dbReference type="GO" id="GO:0004386">
    <property type="term" value="F:helicase activity"/>
    <property type="evidence" value="ECO:0007669"/>
    <property type="project" value="UniProtKB-KW"/>
</dbReference>
<feature type="domain" description="Helicase ATP-binding" evidence="21">
    <location>
        <begin position="131"/>
        <end position="307"/>
    </location>
</feature>
<comment type="similarity">
    <text evidence="16 17">Belongs to the helicase family. Dicer subfamily.</text>
</comment>
<keyword evidence="14" id="KW-0943">RNA-mediated gene silencing</keyword>
<dbReference type="InterPro" id="IPR001650">
    <property type="entry name" value="Helicase_C-like"/>
</dbReference>
<dbReference type="FunFam" id="1.10.1520.10:FF:000031">
    <property type="entry name" value="Dicer-like protein 4"/>
    <property type="match status" value="1"/>
</dbReference>
<dbReference type="ExpressionAtlas" id="A0A178UAJ2">
    <property type="expression patterns" value="baseline and differential"/>
</dbReference>
<evidence type="ECO:0000256" key="2">
    <source>
        <dbReference type="ARBA" id="ARBA00001946"/>
    </source>
</evidence>
<evidence type="ECO:0000256" key="10">
    <source>
        <dbReference type="ARBA" id="ARBA00022806"/>
    </source>
</evidence>
<dbReference type="SMR" id="A0A178UAJ2"/>